<dbReference type="CDD" id="cd11475">
    <property type="entry name" value="SLC5sbd_PutP"/>
    <property type="match status" value="1"/>
</dbReference>
<feature type="transmembrane region" description="Helical" evidence="14">
    <location>
        <begin position="458"/>
        <end position="477"/>
    </location>
</feature>
<keyword evidence="5 14" id="KW-0812">Transmembrane</keyword>
<keyword evidence="8 14" id="KW-0915">Sodium</keyword>
<evidence type="ECO:0000256" key="8">
    <source>
        <dbReference type="ARBA" id="ARBA00023053"/>
    </source>
</evidence>
<evidence type="ECO:0000256" key="14">
    <source>
        <dbReference type="RuleBase" id="RU366012"/>
    </source>
</evidence>
<organism evidence="15 16">
    <name type="scientific">Oikeobacillus pervagus</name>
    <dbReference type="NCBI Taxonomy" id="1325931"/>
    <lineage>
        <taxon>Bacteria</taxon>
        <taxon>Bacillati</taxon>
        <taxon>Bacillota</taxon>
        <taxon>Bacilli</taxon>
        <taxon>Bacillales</taxon>
        <taxon>Bacillaceae</taxon>
        <taxon>Oikeobacillus</taxon>
    </lineage>
</organism>
<dbReference type="Proteomes" id="UP001237207">
    <property type="component" value="Unassembled WGS sequence"/>
</dbReference>
<comment type="function">
    <text evidence="14">Catalyzes the sodium-dependent uptake of extracellular L-proline.</text>
</comment>
<evidence type="ECO:0000256" key="7">
    <source>
        <dbReference type="ARBA" id="ARBA00022989"/>
    </source>
</evidence>
<evidence type="ECO:0000256" key="12">
    <source>
        <dbReference type="ARBA" id="ARBA00033708"/>
    </source>
</evidence>
<evidence type="ECO:0000313" key="16">
    <source>
        <dbReference type="Proteomes" id="UP001237207"/>
    </source>
</evidence>
<feature type="transmembrane region" description="Helical" evidence="14">
    <location>
        <begin position="6"/>
        <end position="23"/>
    </location>
</feature>
<feature type="transmembrane region" description="Helical" evidence="14">
    <location>
        <begin position="268"/>
        <end position="287"/>
    </location>
</feature>
<dbReference type="InterPro" id="IPR011851">
    <property type="entry name" value="Na/Pro_symporter"/>
</dbReference>
<keyword evidence="6 14" id="KW-0769">Symport</keyword>
<dbReference type="Gene3D" id="1.20.1730.10">
    <property type="entry name" value="Sodium/glucose cotransporter"/>
    <property type="match status" value="1"/>
</dbReference>
<feature type="transmembrane region" description="Helical" evidence="14">
    <location>
        <begin position="120"/>
        <end position="139"/>
    </location>
</feature>
<feature type="transmembrane region" description="Helical" evidence="14">
    <location>
        <begin position="318"/>
        <end position="351"/>
    </location>
</feature>
<comment type="catalytic activity">
    <reaction evidence="12">
        <text>L-proline(in) + Na(+)(in) = L-proline(out) + Na(+)(out)</text>
        <dbReference type="Rhea" id="RHEA:28967"/>
        <dbReference type="ChEBI" id="CHEBI:29101"/>
        <dbReference type="ChEBI" id="CHEBI:60039"/>
    </reaction>
</comment>
<feature type="transmembrane region" description="Helical" evidence="14">
    <location>
        <begin position="372"/>
        <end position="390"/>
    </location>
</feature>
<feature type="transmembrane region" description="Helical" evidence="14">
    <location>
        <begin position="226"/>
        <end position="247"/>
    </location>
</feature>
<proteinExistence type="inferred from homology"/>
<feature type="transmembrane region" description="Helical" evidence="14">
    <location>
        <begin position="159"/>
        <end position="181"/>
    </location>
</feature>
<dbReference type="InterPro" id="IPR038377">
    <property type="entry name" value="Na/Glc_symporter_sf"/>
</dbReference>
<feature type="transmembrane region" description="Helical" evidence="14">
    <location>
        <begin position="428"/>
        <end position="446"/>
    </location>
</feature>
<evidence type="ECO:0000256" key="10">
    <source>
        <dbReference type="ARBA" id="ARBA00023136"/>
    </source>
</evidence>
<dbReference type="GO" id="GO:0015824">
    <property type="term" value="P:proline transport"/>
    <property type="evidence" value="ECO:0007669"/>
    <property type="project" value="UniProtKB-UniRule"/>
</dbReference>
<comment type="caution">
    <text evidence="15">The sequence shown here is derived from an EMBL/GenBank/DDBJ whole genome shotgun (WGS) entry which is preliminary data.</text>
</comment>
<name>A0AAJ1T080_9BACI</name>
<evidence type="ECO:0000256" key="11">
    <source>
        <dbReference type="ARBA" id="ARBA00023201"/>
    </source>
</evidence>
<dbReference type="GO" id="GO:0005298">
    <property type="term" value="F:proline:sodium symporter activity"/>
    <property type="evidence" value="ECO:0007669"/>
    <property type="project" value="UniProtKB-UniRule"/>
</dbReference>
<keyword evidence="10 14" id="KW-0472">Membrane</keyword>
<gene>
    <name evidence="15" type="ORF">J2S13_002537</name>
</gene>
<dbReference type="GO" id="GO:0005886">
    <property type="term" value="C:plasma membrane"/>
    <property type="evidence" value="ECO:0007669"/>
    <property type="project" value="UniProtKB-SubCell"/>
</dbReference>
<dbReference type="AlphaFoldDB" id="A0AAJ1T080"/>
<dbReference type="InterPro" id="IPR001734">
    <property type="entry name" value="Na/solute_symporter"/>
</dbReference>
<dbReference type="NCBIfam" id="TIGR00813">
    <property type="entry name" value="sss"/>
    <property type="match status" value="1"/>
</dbReference>
<evidence type="ECO:0000256" key="3">
    <source>
        <dbReference type="ARBA" id="ARBA00022448"/>
    </source>
</evidence>
<keyword evidence="3 14" id="KW-0813">Transport</keyword>
<dbReference type="InterPro" id="IPR018212">
    <property type="entry name" value="Na/solute_symporter_CS"/>
</dbReference>
<evidence type="ECO:0000256" key="4">
    <source>
        <dbReference type="ARBA" id="ARBA00022475"/>
    </source>
</evidence>
<feature type="transmembrane region" description="Helical" evidence="14">
    <location>
        <begin position="402"/>
        <end position="421"/>
    </location>
</feature>
<evidence type="ECO:0000256" key="1">
    <source>
        <dbReference type="ARBA" id="ARBA00004651"/>
    </source>
</evidence>
<feature type="transmembrane region" description="Helical" evidence="14">
    <location>
        <begin position="44"/>
        <end position="66"/>
    </location>
</feature>
<evidence type="ECO:0000256" key="13">
    <source>
        <dbReference type="RuleBase" id="RU362091"/>
    </source>
</evidence>
<evidence type="ECO:0000256" key="9">
    <source>
        <dbReference type="ARBA" id="ARBA00023065"/>
    </source>
</evidence>
<dbReference type="PROSITE" id="PS00456">
    <property type="entry name" value="NA_SOLUT_SYMP_1"/>
    <property type="match status" value="1"/>
</dbReference>
<dbReference type="Pfam" id="PF00474">
    <property type="entry name" value="SSF"/>
    <property type="match status" value="1"/>
</dbReference>
<protein>
    <recommendedName>
        <fullName evidence="14">Sodium/proline symporter</fullName>
    </recommendedName>
    <alternativeName>
        <fullName evidence="14">Proline permease</fullName>
    </alternativeName>
</protein>
<dbReference type="InterPro" id="IPR050277">
    <property type="entry name" value="Sodium:Solute_Symporter"/>
</dbReference>
<accession>A0AAJ1T080</accession>
<evidence type="ECO:0000256" key="6">
    <source>
        <dbReference type="ARBA" id="ARBA00022847"/>
    </source>
</evidence>
<sequence length="503" mass="55199">MDKMIILIIGILYLIVILVIGIWSSRKQKDMSTFYIGGRSFGPWLVALAISSTTMSGYGFVGLPAIAYENGYIIIMLGIFATAGIFVSFLVLAKPLRKISEKFGSLTISDLLETRYNSKAVRVVTALAILGGAIGYQMAQYKALGNMLQTVLGVRYEVALFIGVAILTVYVVAGGMISAVWTDFIQMIIMVAGSLIVFFGGLRLVGGFSQMNRELTQINPDLTQAFHTNGGSMTIFIFLSYFLLYMIGQQAQPHVVTKFYMIRKLSMLKWAAFIAALTYGLTVLLWFSGPFTRILVERGEMAAPASADLVVPTFITTYFHPVIAGLLFAAVMAAIMSTSEAFLLLASSSVVRDIYQQVIKKGKELPPKKELSLSRWVTLATVALTFLLSLNPPDLVGWLGNASWGLFVASLLPAVSIGIWWKRATRQAALVSTILGFSLSLILYILKVKGIYTPQLDTGAIAFIISTLSFVIVSYLTKNEKSELFSHEDPRIQADKLVIENKQ</sequence>
<keyword evidence="9 14" id="KW-0406">Ion transport</keyword>
<keyword evidence="14" id="KW-0029">Amino-acid transport</keyword>
<dbReference type="RefSeq" id="WP_307258110.1">
    <property type="nucleotide sequence ID" value="NZ_JAUSUC010000036.1"/>
</dbReference>
<dbReference type="EMBL" id="JAUSUC010000036">
    <property type="protein sequence ID" value="MDQ0216115.1"/>
    <property type="molecule type" value="Genomic_DNA"/>
</dbReference>
<keyword evidence="16" id="KW-1185">Reference proteome</keyword>
<feature type="transmembrane region" description="Helical" evidence="14">
    <location>
        <begin position="72"/>
        <end position="93"/>
    </location>
</feature>
<keyword evidence="4 14" id="KW-1003">Cell membrane</keyword>
<keyword evidence="7 14" id="KW-1133">Transmembrane helix</keyword>
<comment type="subcellular location">
    <subcellularLocation>
        <location evidence="1 14">Cell membrane</location>
        <topology evidence="1 14">Multi-pass membrane protein</topology>
    </subcellularLocation>
</comment>
<evidence type="ECO:0000313" key="15">
    <source>
        <dbReference type="EMBL" id="MDQ0216115.1"/>
    </source>
</evidence>
<evidence type="ECO:0000256" key="2">
    <source>
        <dbReference type="ARBA" id="ARBA00006434"/>
    </source>
</evidence>
<reference evidence="15" key="1">
    <citation type="submission" date="2023-07" db="EMBL/GenBank/DDBJ databases">
        <title>Genomic Encyclopedia of Type Strains, Phase IV (KMG-IV): sequencing the most valuable type-strain genomes for metagenomic binning, comparative biology and taxonomic classification.</title>
        <authorList>
            <person name="Goeker M."/>
        </authorList>
    </citation>
    <scope>NUCLEOTIDE SEQUENCE</scope>
    <source>
        <strain evidence="15">DSM 23947</strain>
    </source>
</reference>
<comment type="similarity">
    <text evidence="2 13">Belongs to the sodium:solute symporter (SSF) (TC 2.A.21) family.</text>
</comment>
<dbReference type="PANTHER" id="PTHR48086:SF3">
    <property type="entry name" value="SODIUM_PROLINE SYMPORTER"/>
    <property type="match status" value="1"/>
</dbReference>
<keyword evidence="11 14" id="KW-0739">Sodium transport</keyword>
<evidence type="ECO:0000256" key="5">
    <source>
        <dbReference type="ARBA" id="ARBA00022692"/>
    </source>
</evidence>
<dbReference type="PROSITE" id="PS50283">
    <property type="entry name" value="NA_SOLUT_SYMP_3"/>
    <property type="match status" value="1"/>
</dbReference>
<dbReference type="GO" id="GO:0031402">
    <property type="term" value="F:sodium ion binding"/>
    <property type="evidence" value="ECO:0007669"/>
    <property type="project" value="UniProtKB-UniRule"/>
</dbReference>
<dbReference type="PANTHER" id="PTHR48086">
    <property type="entry name" value="SODIUM/PROLINE SYMPORTER-RELATED"/>
    <property type="match status" value="1"/>
</dbReference>
<feature type="transmembrane region" description="Helical" evidence="14">
    <location>
        <begin position="188"/>
        <end position="206"/>
    </location>
</feature>